<reference evidence="4" key="1">
    <citation type="journal article" date="2017" name="PLoS ONE">
        <title>The Agassiz's desert tortoise genome provides a resource for the conservation of a threatened species.</title>
        <authorList>
            <person name="Tollis M."/>
            <person name="DeNardo D.F."/>
            <person name="Cornelius J.A."/>
            <person name="Dolby G.A."/>
            <person name="Edwards T."/>
            <person name="Henen B.T."/>
            <person name="Karl A.E."/>
            <person name="Murphy R.W."/>
            <person name="Kusumi K."/>
        </authorList>
    </citation>
    <scope>NUCLEOTIDE SEQUENCE [LARGE SCALE GENOMIC DNA]</scope>
</reference>
<dbReference type="AlphaFoldDB" id="A0A452HLE6"/>
<accession>A0A452HLE6</accession>
<feature type="coiled-coil region" evidence="1">
    <location>
        <begin position="75"/>
        <end position="102"/>
    </location>
</feature>
<name>A0A452HLE6_9SAUR</name>
<evidence type="ECO:0000313" key="4">
    <source>
        <dbReference type="Proteomes" id="UP000291020"/>
    </source>
</evidence>
<organism evidence="3 4">
    <name type="scientific">Gopherus agassizii</name>
    <name type="common">Agassiz's desert tortoise</name>
    <dbReference type="NCBI Taxonomy" id="38772"/>
    <lineage>
        <taxon>Eukaryota</taxon>
        <taxon>Metazoa</taxon>
        <taxon>Chordata</taxon>
        <taxon>Craniata</taxon>
        <taxon>Vertebrata</taxon>
        <taxon>Euteleostomi</taxon>
        <taxon>Archelosauria</taxon>
        <taxon>Testudinata</taxon>
        <taxon>Testudines</taxon>
        <taxon>Cryptodira</taxon>
        <taxon>Durocryptodira</taxon>
        <taxon>Testudinoidea</taxon>
        <taxon>Testudinidae</taxon>
        <taxon>Gopherus</taxon>
    </lineage>
</organism>
<keyword evidence="1" id="KW-0175">Coiled coil</keyword>
<reference evidence="3" key="2">
    <citation type="submission" date="2025-08" db="UniProtKB">
        <authorList>
            <consortium name="Ensembl"/>
        </authorList>
    </citation>
    <scope>IDENTIFICATION</scope>
</reference>
<proteinExistence type="predicted"/>
<keyword evidence="4" id="KW-1185">Reference proteome</keyword>
<sequence>MPAIGCSTALLCQFSVGIWSHRDHRHFGSRYNQVDNPQKGTGKEGGGSICETGGAFRKKQVAELASLRKYHEDAIDHHSEEVNGLQKEIECHKNKIQKCKNDDD</sequence>
<dbReference type="SUPFAM" id="SSF64602">
    <property type="entry name" value="F1 ATPase inhibitor, IF1, C-terminal domain"/>
    <property type="match status" value="1"/>
</dbReference>
<dbReference type="Proteomes" id="UP000291020">
    <property type="component" value="Unassembled WGS sequence"/>
</dbReference>
<evidence type="ECO:0000256" key="1">
    <source>
        <dbReference type="SAM" id="Coils"/>
    </source>
</evidence>
<evidence type="ECO:0000256" key="2">
    <source>
        <dbReference type="SAM" id="MobiDB-lite"/>
    </source>
</evidence>
<dbReference type="Ensembl" id="ENSGAGT00000017979.1">
    <property type="protein sequence ID" value="ENSGAGP00000015748.1"/>
    <property type="gene ID" value="ENSGAGG00000011853.1"/>
</dbReference>
<feature type="compositionally biased region" description="Polar residues" evidence="2">
    <location>
        <begin position="30"/>
        <end position="39"/>
    </location>
</feature>
<feature type="region of interest" description="Disordered" evidence="2">
    <location>
        <begin position="28"/>
        <end position="48"/>
    </location>
</feature>
<dbReference type="STRING" id="38772.ENSGAGP00000015748"/>
<protein>
    <recommendedName>
        <fullName evidence="5">ATPase inhibitor, mitochondrial</fullName>
    </recommendedName>
</protein>
<evidence type="ECO:0008006" key="5">
    <source>
        <dbReference type="Google" id="ProtNLM"/>
    </source>
</evidence>
<dbReference type="Gene3D" id="1.20.5.500">
    <property type="entry name" value="Single helix bin"/>
    <property type="match status" value="1"/>
</dbReference>
<evidence type="ECO:0000313" key="3">
    <source>
        <dbReference type="Ensembl" id="ENSGAGP00000015748.1"/>
    </source>
</evidence>
<reference evidence="3" key="3">
    <citation type="submission" date="2025-09" db="UniProtKB">
        <authorList>
            <consortium name="Ensembl"/>
        </authorList>
    </citation>
    <scope>IDENTIFICATION</scope>
</reference>